<dbReference type="EMBL" id="NIQC01000017">
    <property type="protein sequence ID" value="OWZ83504.1"/>
    <property type="molecule type" value="Genomic_DNA"/>
</dbReference>
<dbReference type="InterPro" id="IPR001345">
    <property type="entry name" value="PG/BPGM_mutase_AS"/>
</dbReference>
<gene>
    <name evidence="7" type="ORF">CDO51_08400</name>
</gene>
<feature type="binding site" evidence="6">
    <location>
        <begin position="7"/>
        <end position="14"/>
    </location>
    <ligand>
        <name>substrate</name>
    </ligand>
</feature>
<keyword evidence="4" id="KW-0413">Isomerase</keyword>
<dbReference type="CDD" id="cd07067">
    <property type="entry name" value="HP_PGM_like"/>
    <property type="match status" value="1"/>
</dbReference>
<dbReference type="SUPFAM" id="SSF53254">
    <property type="entry name" value="Phosphoglycerate mutase-like"/>
    <property type="match status" value="1"/>
</dbReference>
<dbReference type="OrthoDB" id="9783269at2"/>
<dbReference type="EC" id="5.4.2.11" evidence="2"/>
<dbReference type="RefSeq" id="WP_089023830.1">
    <property type="nucleotide sequence ID" value="NZ_NIQC01000017.1"/>
</dbReference>
<protein>
    <recommendedName>
        <fullName evidence="2">phosphoglycerate mutase (2,3-diphosphoglycerate-dependent)</fullName>
        <ecNumber evidence="2">5.4.2.11</ecNumber>
    </recommendedName>
</protein>
<keyword evidence="8" id="KW-1185">Reference proteome</keyword>
<dbReference type="AlphaFoldDB" id="A0A226BYV1"/>
<evidence type="ECO:0000313" key="8">
    <source>
        <dbReference type="Proteomes" id="UP000214588"/>
    </source>
</evidence>
<dbReference type="InterPro" id="IPR005952">
    <property type="entry name" value="Phosphogly_mut1"/>
</dbReference>
<dbReference type="SMART" id="SM00855">
    <property type="entry name" value="PGAM"/>
    <property type="match status" value="1"/>
</dbReference>
<evidence type="ECO:0000256" key="1">
    <source>
        <dbReference type="ARBA" id="ARBA00006717"/>
    </source>
</evidence>
<evidence type="ECO:0000256" key="2">
    <source>
        <dbReference type="ARBA" id="ARBA00012028"/>
    </source>
</evidence>
<dbReference type="GO" id="GO:0006096">
    <property type="term" value="P:glycolytic process"/>
    <property type="evidence" value="ECO:0007669"/>
    <property type="project" value="UniProtKB-KW"/>
</dbReference>
<evidence type="ECO:0000256" key="4">
    <source>
        <dbReference type="ARBA" id="ARBA00023235"/>
    </source>
</evidence>
<dbReference type="Gene3D" id="3.40.50.1240">
    <property type="entry name" value="Phosphoglycerate mutase-like"/>
    <property type="match status" value="1"/>
</dbReference>
<name>A0A226BYV1_9FIRM</name>
<evidence type="ECO:0000256" key="6">
    <source>
        <dbReference type="PIRSR" id="PIRSR613078-2"/>
    </source>
</evidence>
<evidence type="ECO:0000313" key="7">
    <source>
        <dbReference type="EMBL" id="OWZ83504.1"/>
    </source>
</evidence>
<comment type="similarity">
    <text evidence="1">Belongs to the phosphoglycerate mutase family. BPG-dependent PGAM subfamily.</text>
</comment>
<dbReference type="Proteomes" id="UP000214588">
    <property type="component" value="Unassembled WGS sequence"/>
</dbReference>
<accession>A0A226BYV1</accession>
<dbReference type="PROSITE" id="PS00175">
    <property type="entry name" value="PG_MUTASE"/>
    <property type="match status" value="1"/>
</dbReference>
<dbReference type="PANTHER" id="PTHR11931">
    <property type="entry name" value="PHOSPHOGLYCERATE MUTASE"/>
    <property type="match status" value="1"/>
</dbReference>
<keyword evidence="3" id="KW-0324">Glycolysis</keyword>
<dbReference type="InterPro" id="IPR029033">
    <property type="entry name" value="His_PPase_superfam"/>
</dbReference>
<dbReference type="Pfam" id="PF00300">
    <property type="entry name" value="His_Phos_1"/>
    <property type="match status" value="1"/>
</dbReference>
<proteinExistence type="inferred from homology"/>
<feature type="active site" description="Tele-phosphohistidine intermediate" evidence="5">
    <location>
        <position position="8"/>
    </location>
</feature>
<feature type="active site" description="Proton donor/acceptor" evidence="5">
    <location>
        <position position="81"/>
    </location>
</feature>
<dbReference type="InterPro" id="IPR013078">
    <property type="entry name" value="His_Pase_superF_clade-1"/>
</dbReference>
<evidence type="ECO:0000256" key="3">
    <source>
        <dbReference type="ARBA" id="ARBA00023152"/>
    </source>
</evidence>
<evidence type="ECO:0000256" key="5">
    <source>
        <dbReference type="PIRSR" id="PIRSR613078-1"/>
    </source>
</evidence>
<reference evidence="7 8" key="1">
    <citation type="submission" date="2017-06" db="EMBL/GenBank/DDBJ databases">
        <title>Draft Genome Sequence of Natranaerobius trueperi halophilic, alkalithermophilic bacteria from soda lakes.</title>
        <authorList>
            <person name="Zhao B."/>
        </authorList>
    </citation>
    <scope>NUCLEOTIDE SEQUENCE [LARGE SCALE GENOMIC DNA]</scope>
    <source>
        <strain evidence="7 8">DSM 18760</strain>
    </source>
</reference>
<dbReference type="GO" id="GO:0004619">
    <property type="term" value="F:phosphoglycerate mutase activity"/>
    <property type="evidence" value="ECO:0007669"/>
    <property type="project" value="UniProtKB-EC"/>
</dbReference>
<feature type="binding site" evidence="6">
    <location>
        <position position="57"/>
    </location>
    <ligand>
        <name>substrate</name>
    </ligand>
</feature>
<sequence>MRLLLIRHGETSGNTEKRFQGTKDYPLTDRGEHQIKQLANRLKDESMTAVYTSSLDRARATADEMSKLHNQEPIEEKLLNEYSWGVIEGHTREEIKDKYPSLGMKLEENFFETPIPEEEGLMNLKKRISIVMNNLMKNYNKDDTIAIISHGRVLGGFLVYLTGYSFFNTPWPFTFSNASITKVEYWYDYNKGKIITLNDTCHLKNLTMEG</sequence>
<organism evidence="7 8">
    <name type="scientific">Natranaerobius trueperi</name>
    <dbReference type="NCBI Taxonomy" id="759412"/>
    <lineage>
        <taxon>Bacteria</taxon>
        <taxon>Bacillati</taxon>
        <taxon>Bacillota</taxon>
        <taxon>Clostridia</taxon>
        <taxon>Natranaerobiales</taxon>
        <taxon>Natranaerobiaceae</taxon>
        <taxon>Natranaerobius</taxon>
    </lineage>
</organism>
<comment type="caution">
    <text evidence="7">The sequence shown here is derived from an EMBL/GenBank/DDBJ whole genome shotgun (WGS) entry which is preliminary data.</text>
</comment>